<sequence length="242" mass="26283">MAANSKADGGTGTAEVRKAVNKANPVPTQPSKKDQQHAPVIKKEQAPLVVKKDHASAPKKDQTTVSKNDQTVSSASRNGVQRNSESLSIAKNKRRISGRDHNRRNTTSSSVGSKKFEKGDKPRSSSSNITDKAGGDTGSNSTSNRRNNSSNKRRNTKASSNSMTSEGYEYDDDFELDEPFSDSEEEQKGVKKLTLPIPRGRIRTLSGTVPVVGYSPKWGGPTMCLSCLHFFDLPDQIPSFAE</sequence>
<evidence type="ECO:0000256" key="1">
    <source>
        <dbReference type="SAM" id="MobiDB-lite"/>
    </source>
</evidence>
<feature type="compositionally biased region" description="Low complexity" evidence="1">
    <location>
        <begin position="139"/>
        <end position="150"/>
    </location>
</feature>
<reference evidence="4" key="1">
    <citation type="submission" date="2016-06" db="UniProtKB">
        <authorList>
            <consortium name="WormBaseParasite"/>
        </authorList>
    </citation>
    <scope>IDENTIFICATION</scope>
</reference>
<feature type="compositionally biased region" description="Polar residues" evidence="1">
    <location>
        <begin position="63"/>
        <end position="89"/>
    </location>
</feature>
<organism evidence="3 4">
    <name type="scientific">Toxocara canis</name>
    <name type="common">Canine roundworm</name>
    <dbReference type="NCBI Taxonomy" id="6265"/>
    <lineage>
        <taxon>Eukaryota</taxon>
        <taxon>Metazoa</taxon>
        <taxon>Ecdysozoa</taxon>
        <taxon>Nematoda</taxon>
        <taxon>Chromadorea</taxon>
        <taxon>Rhabditida</taxon>
        <taxon>Spirurina</taxon>
        <taxon>Ascaridomorpha</taxon>
        <taxon>Ascaridoidea</taxon>
        <taxon>Toxocaridae</taxon>
        <taxon>Toxocara</taxon>
    </lineage>
</organism>
<dbReference type="AlphaFoldDB" id="A0A183U1T7"/>
<dbReference type="EMBL" id="UYWY01002476">
    <property type="protein sequence ID" value="VDM28105.1"/>
    <property type="molecule type" value="Genomic_DNA"/>
</dbReference>
<evidence type="ECO:0000313" key="3">
    <source>
        <dbReference type="Proteomes" id="UP000050794"/>
    </source>
</evidence>
<feature type="region of interest" description="Disordered" evidence="1">
    <location>
        <begin position="1"/>
        <end position="189"/>
    </location>
</feature>
<feature type="compositionally biased region" description="Basic and acidic residues" evidence="1">
    <location>
        <begin position="114"/>
        <end position="123"/>
    </location>
</feature>
<dbReference type="Proteomes" id="UP000050794">
    <property type="component" value="Unassembled WGS sequence"/>
</dbReference>
<proteinExistence type="predicted"/>
<feature type="compositionally biased region" description="Acidic residues" evidence="1">
    <location>
        <begin position="168"/>
        <end position="185"/>
    </location>
</feature>
<protein>
    <submittedName>
        <fullName evidence="4">Transcriptional regulator icp4</fullName>
    </submittedName>
</protein>
<name>A0A183U1T7_TOXCA</name>
<feature type="compositionally biased region" description="Basic and acidic residues" evidence="1">
    <location>
        <begin position="31"/>
        <end position="62"/>
    </location>
</feature>
<evidence type="ECO:0000313" key="4">
    <source>
        <dbReference type="WBParaSite" id="TCNE_0000245701-mRNA-1"/>
    </source>
</evidence>
<keyword evidence="3" id="KW-1185">Reference proteome</keyword>
<evidence type="ECO:0000313" key="2">
    <source>
        <dbReference type="EMBL" id="VDM28105.1"/>
    </source>
</evidence>
<feature type="compositionally biased region" description="Basic residues" evidence="1">
    <location>
        <begin position="91"/>
        <end position="104"/>
    </location>
</feature>
<gene>
    <name evidence="2" type="ORF">TCNE_LOCUS2457</name>
</gene>
<reference evidence="2 3" key="2">
    <citation type="submission" date="2018-11" db="EMBL/GenBank/DDBJ databases">
        <authorList>
            <consortium name="Pathogen Informatics"/>
        </authorList>
    </citation>
    <scope>NUCLEOTIDE SEQUENCE [LARGE SCALE GENOMIC DNA]</scope>
</reference>
<accession>A0A183U1T7</accession>
<dbReference type="WBParaSite" id="TCNE_0000245701-mRNA-1">
    <property type="protein sequence ID" value="TCNE_0000245701-mRNA-1"/>
    <property type="gene ID" value="TCNE_0000245701"/>
</dbReference>